<name>A0A0C1MXW2_9RICK</name>
<evidence type="ECO:0000313" key="1">
    <source>
        <dbReference type="EMBL" id="KIE04776.1"/>
    </source>
</evidence>
<proteinExistence type="predicted"/>
<dbReference type="EMBL" id="JSWE01000146">
    <property type="protein sequence ID" value="KIE04776.1"/>
    <property type="molecule type" value="Genomic_DNA"/>
</dbReference>
<dbReference type="Proteomes" id="UP000031258">
    <property type="component" value="Unassembled WGS sequence"/>
</dbReference>
<accession>A0A0C1MXW2</accession>
<reference evidence="1 2" key="1">
    <citation type="submission" date="2014-11" db="EMBL/GenBank/DDBJ databases">
        <title>A Rickettsiales Symbiont of Amoebae With Ancient Features.</title>
        <authorList>
            <person name="Schulz F."/>
            <person name="Martijn J."/>
            <person name="Wascher F."/>
            <person name="Kostanjsek R."/>
            <person name="Ettema T.J."/>
            <person name="Horn M."/>
        </authorList>
    </citation>
    <scope>NUCLEOTIDE SEQUENCE [LARGE SCALE GENOMIC DNA]</scope>
    <source>
        <strain evidence="1 2">UWC36</strain>
    </source>
</reference>
<evidence type="ECO:0000313" key="2">
    <source>
        <dbReference type="Proteomes" id="UP000031258"/>
    </source>
</evidence>
<dbReference type="RefSeq" id="WP_161791836.1">
    <property type="nucleotide sequence ID" value="NZ_JSWE01000146.1"/>
</dbReference>
<protein>
    <submittedName>
        <fullName evidence="1">Uncharacterized protein</fullName>
    </submittedName>
</protein>
<gene>
    <name evidence="1" type="ORF">NF27_FX00370</name>
</gene>
<organism evidence="1 2">
    <name type="scientific">Candidatus Jidaibacter acanthamoebae</name>
    <dbReference type="NCBI Taxonomy" id="86105"/>
    <lineage>
        <taxon>Bacteria</taxon>
        <taxon>Pseudomonadati</taxon>
        <taxon>Pseudomonadota</taxon>
        <taxon>Alphaproteobacteria</taxon>
        <taxon>Rickettsiales</taxon>
        <taxon>Candidatus Midichloriaceae</taxon>
        <taxon>Candidatus Jidaibacter</taxon>
    </lineage>
</organism>
<dbReference type="STRING" id="86105.NF27_FX00370"/>
<keyword evidence="2" id="KW-1185">Reference proteome</keyword>
<sequence>MTIPAYDEYKKIKQEFIIKKSEEANQAYKQYVGSLPYKTLSNGKTVIDGHNPI</sequence>
<comment type="caution">
    <text evidence="1">The sequence shown here is derived from an EMBL/GenBank/DDBJ whole genome shotgun (WGS) entry which is preliminary data.</text>
</comment>
<dbReference type="AlphaFoldDB" id="A0A0C1MXW2"/>